<evidence type="ECO:0000313" key="5">
    <source>
        <dbReference type="Proteomes" id="UP001152533"/>
    </source>
</evidence>
<organism evidence="4 5">
    <name type="scientific">Colletotrichum noveboracense</name>
    <dbReference type="NCBI Taxonomy" id="2664923"/>
    <lineage>
        <taxon>Eukaryota</taxon>
        <taxon>Fungi</taxon>
        <taxon>Dikarya</taxon>
        <taxon>Ascomycota</taxon>
        <taxon>Pezizomycotina</taxon>
        <taxon>Sordariomycetes</taxon>
        <taxon>Hypocreomycetidae</taxon>
        <taxon>Glomerellales</taxon>
        <taxon>Glomerellaceae</taxon>
        <taxon>Colletotrichum</taxon>
        <taxon>Colletotrichum gloeosporioides species complex</taxon>
    </lineage>
</organism>
<dbReference type="InterPro" id="IPR001509">
    <property type="entry name" value="Epimerase_deHydtase"/>
</dbReference>
<dbReference type="EMBL" id="CAMGZC010000331">
    <property type="protein sequence ID" value="CAI0646439.1"/>
    <property type="molecule type" value="Genomic_DNA"/>
</dbReference>
<proteinExistence type="inferred from homology"/>
<dbReference type="GO" id="GO:0016616">
    <property type="term" value="F:oxidoreductase activity, acting on the CH-OH group of donors, NAD or NADP as acceptor"/>
    <property type="evidence" value="ECO:0007669"/>
    <property type="project" value="TreeGrafter"/>
</dbReference>
<dbReference type="Gene3D" id="3.40.50.720">
    <property type="entry name" value="NAD(P)-binding Rossmann-like Domain"/>
    <property type="match status" value="1"/>
</dbReference>
<dbReference type="SUPFAM" id="SSF51735">
    <property type="entry name" value="NAD(P)-binding Rossmann-fold domains"/>
    <property type="match status" value="1"/>
</dbReference>
<dbReference type="PANTHER" id="PTHR10366:SF562">
    <property type="entry name" value="ALDEHYDE REDUCTASE II (AFU_ORTHOLOGUE AFUA_1G11360)"/>
    <property type="match status" value="1"/>
</dbReference>
<accession>A0A9W4WBS3</accession>
<dbReference type="Pfam" id="PF01370">
    <property type="entry name" value="Epimerase"/>
    <property type="match status" value="1"/>
</dbReference>
<evidence type="ECO:0000256" key="1">
    <source>
        <dbReference type="ARBA" id="ARBA00023002"/>
    </source>
</evidence>
<evidence type="ECO:0000256" key="2">
    <source>
        <dbReference type="ARBA" id="ARBA00023445"/>
    </source>
</evidence>
<sequence length="367" mass="39664">MVSSNLFDLSQTALPIGSLVVVSGASGCMGSHICDQLLGLGFRVRGISRNVKKSGWIETMFTKTYGPGKFELIEVSDFSTPGAFNAAVKGAHGVIHTAADTSLDLNPDNVVSPMVSAAIGIAEAAASTPSCSRLVYTSSSSAVADPAPGILRRITNETYNEETVIAAYSPDLRQDLVGGHTVYAAGKVKTEQALWKWYHSRAPNLVMNTVIPSPCYGEVLHPRAQGFTAAMGVLKMLWAGNGSGEIVKMFESQFPISPISTDGGSEWFCDVKDVASLHVGALLLPQVKSERLFAYAGRYTVNDFLRIFKTAYPSREFPEEVENIFEDATEVPNERSTEVLKLLGLKGWKSLEECLQPVTKQFLDASR</sequence>
<protein>
    <recommendedName>
        <fullName evidence="3">NAD-dependent epimerase/dehydratase domain-containing protein</fullName>
    </recommendedName>
</protein>
<dbReference type="PANTHER" id="PTHR10366">
    <property type="entry name" value="NAD DEPENDENT EPIMERASE/DEHYDRATASE"/>
    <property type="match status" value="1"/>
</dbReference>
<evidence type="ECO:0000313" key="4">
    <source>
        <dbReference type="EMBL" id="CAI0646439.1"/>
    </source>
</evidence>
<dbReference type="InterPro" id="IPR050425">
    <property type="entry name" value="NAD(P)_dehydrat-like"/>
</dbReference>
<comment type="similarity">
    <text evidence="2">Belongs to the NAD(P)-dependent epimerase/dehydratase family. Dihydroflavonol-4-reductase subfamily.</text>
</comment>
<gene>
    <name evidence="4" type="ORF">CGXH109_LOCUS55105</name>
</gene>
<reference evidence="4" key="1">
    <citation type="submission" date="2022-08" db="EMBL/GenBank/DDBJ databases">
        <authorList>
            <person name="Giroux E."/>
            <person name="Giroux E."/>
        </authorList>
    </citation>
    <scope>NUCLEOTIDE SEQUENCE</scope>
    <source>
        <strain evidence="4">H1091258</strain>
    </source>
</reference>
<dbReference type="AlphaFoldDB" id="A0A9W4WBS3"/>
<evidence type="ECO:0000259" key="3">
    <source>
        <dbReference type="Pfam" id="PF01370"/>
    </source>
</evidence>
<feature type="domain" description="NAD-dependent epimerase/dehydratase" evidence="3">
    <location>
        <begin position="20"/>
        <end position="283"/>
    </location>
</feature>
<keyword evidence="5" id="KW-1185">Reference proteome</keyword>
<keyword evidence="1" id="KW-0560">Oxidoreductase</keyword>
<comment type="caution">
    <text evidence="4">The sequence shown here is derived from an EMBL/GenBank/DDBJ whole genome shotgun (WGS) entry which is preliminary data.</text>
</comment>
<dbReference type="Proteomes" id="UP001152533">
    <property type="component" value="Unassembled WGS sequence"/>
</dbReference>
<dbReference type="InterPro" id="IPR036291">
    <property type="entry name" value="NAD(P)-bd_dom_sf"/>
</dbReference>
<name>A0A9W4WBS3_9PEZI</name>